<dbReference type="KEGG" id="msd:MYSTI_05876"/>
<gene>
    <name evidence="2" type="ordered locus">MYSTI_05876</name>
</gene>
<reference evidence="2 3" key="1">
    <citation type="journal article" date="2013" name="Genome Announc.">
        <title>Complete genome sequence of Myxococcus stipitatus strain DSM 14675, a fruiting myxobacterium.</title>
        <authorList>
            <person name="Huntley S."/>
            <person name="Kneip S."/>
            <person name="Treuner-Lange A."/>
            <person name="Sogaard-Andersen L."/>
        </authorList>
    </citation>
    <scope>NUCLEOTIDE SEQUENCE [LARGE SCALE GENOMIC DNA]</scope>
    <source>
        <strain evidence="3">DSM 14675 / JCM 12634 / Mx s8</strain>
    </source>
</reference>
<protein>
    <submittedName>
        <fullName evidence="2">Uncharacterized protein</fullName>
    </submittedName>
</protein>
<evidence type="ECO:0000313" key="3">
    <source>
        <dbReference type="Proteomes" id="UP000011131"/>
    </source>
</evidence>
<evidence type="ECO:0000313" key="2">
    <source>
        <dbReference type="EMBL" id="AGC47152.1"/>
    </source>
</evidence>
<keyword evidence="3" id="KW-1185">Reference proteome</keyword>
<organism evidence="2 3">
    <name type="scientific">Myxococcus stipitatus (strain DSM 14675 / JCM 12634 / Mx s8)</name>
    <dbReference type="NCBI Taxonomy" id="1278073"/>
    <lineage>
        <taxon>Bacteria</taxon>
        <taxon>Pseudomonadati</taxon>
        <taxon>Myxococcota</taxon>
        <taxon>Myxococcia</taxon>
        <taxon>Myxococcales</taxon>
        <taxon>Cystobacterineae</taxon>
        <taxon>Myxococcaceae</taxon>
        <taxon>Myxococcus</taxon>
    </lineage>
</organism>
<sequence length="73" mass="7435">MRRRLLIVLLGLGTIGGYASGFASLARHHPACPSGGGAGRWRPHTPWTGAPPASALTPEPATSMSPPPAPAAR</sequence>
<evidence type="ECO:0000256" key="1">
    <source>
        <dbReference type="SAM" id="MobiDB-lite"/>
    </source>
</evidence>
<dbReference type="AlphaFoldDB" id="L7UHV8"/>
<proteinExistence type="predicted"/>
<dbReference type="STRING" id="1278073.MYSTI_05876"/>
<dbReference type="Proteomes" id="UP000011131">
    <property type="component" value="Chromosome"/>
</dbReference>
<dbReference type="EMBL" id="CP004025">
    <property type="protein sequence ID" value="AGC47152.1"/>
    <property type="molecule type" value="Genomic_DNA"/>
</dbReference>
<name>L7UHV8_MYXSD</name>
<accession>L7UHV8</accession>
<feature type="region of interest" description="Disordered" evidence="1">
    <location>
        <begin position="29"/>
        <end position="73"/>
    </location>
</feature>
<dbReference type="HOGENOM" id="CLU_194534_0_0_7"/>